<dbReference type="AlphaFoldDB" id="A0A2G8LQL3"/>
<protein>
    <recommendedName>
        <fullName evidence="4">Retrovirus-related Pol polyprotein from transposon</fullName>
    </recommendedName>
</protein>
<organism evidence="2 3">
    <name type="scientific">Stichopus japonicus</name>
    <name type="common">Sea cucumber</name>
    <dbReference type="NCBI Taxonomy" id="307972"/>
    <lineage>
        <taxon>Eukaryota</taxon>
        <taxon>Metazoa</taxon>
        <taxon>Echinodermata</taxon>
        <taxon>Eleutherozoa</taxon>
        <taxon>Echinozoa</taxon>
        <taxon>Holothuroidea</taxon>
        <taxon>Aspidochirotacea</taxon>
        <taxon>Aspidochirotida</taxon>
        <taxon>Stichopodidae</taxon>
        <taxon>Apostichopus</taxon>
    </lineage>
</organism>
<dbReference type="EMBL" id="MRZV01000010">
    <property type="protein sequence ID" value="PIK62548.1"/>
    <property type="molecule type" value="Genomic_DNA"/>
</dbReference>
<dbReference type="STRING" id="307972.A0A2G8LQL3"/>
<keyword evidence="3" id="KW-1185">Reference proteome</keyword>
<comment type="caution">
    <text evidence="2">The sequence shown here is derived from an EMBL/GenBank/DDBJ whole genome shotgun (WGS) entry which is preliminary data.</text>
</comment>
<evidence type="ECO:0000313" key="3">
    <source>
        <dbReference type="Proteomes" id="UP000230750"/>
    </source>
</evidence>
<feature type="region of interest" description="Disordered" evidence="1">
    <location>
        <begin position="133"/>
        <end position="221"/>
    </location>
</feature>
<reference evidence="2 3" key="1">
    <citation type="journal article" date="2017" name="PLoS Biol.">
        <title>The sea cucumber genome provides insights into morphological evolution and visceral regeneration.</title>
        <authorList>
            <person name="Zhang X."/>
            <person name="Sun L."/>
            <person name="Yuan J."/>
            <person name="Sun Y."/>
            <person name="Gao Y."/>
            <person name="Zhang L."/>
            <person name="Li S."/>
            <person name="Dai H."/>
            <person name="Hamel J.F."/>
            <person name="Liu C."/>
            <person name="Yu Y."/>
            <person name="Liu S."/>
            <person name="Lin W."/>
            <person name="Guo K."/>
            <person name="Jin S."/>
            <person name="Xu P."/>
            <person name="Storey K.B."/>
            <person name="Huan P."/>
            <person name="Zhang T."/>
            <person name="Zhou Y."/>
            <person name="Zhang J."/>
            <person name="Lin C."/>
            <person name="Li X."/>
            <person name="Xing L."/>
            <person name="Huo D."/>
            <person name="Sun M."/>
            <person name="Wang L."/>
            <person name="Mercier A."/>
            <person name="Li F."/>
            <person name="Yang H."/>
            <person name="Xiang J."/>
        </authorList>
    </citation>
    <scope>NUCLEOTIDE SEQUENCE [LARGE SCALE GENOMIC DNA]</scope>
    <source>
        <strain evidence="2">Shaxun</strain>
        <tissue evidence="2">Muscle</tissue>
    </source>
</reference>
<accession>A0A2G8LQL3</accession>
<evidence type="ECO:0000313" key="2">
    <source>
        <dbReference type="EMBL" id="PIK62548.1"/>
    </source>
</evidence>
<name>A0A2G8LQL3_STIJA</name>
<dbReference type="Proteomes" id="UP000230750">
    <property type="component" value="Unassembled WGS sequence"/>
</dbReference>
<sequence length="221" mass="25219">MVFRQHETQPPDNPGYPKYVADWKARMEEAYTKVRLNSQKAAQRNKKKLDRAIRNAASQSLNPGDRVLIKNTAPHLGTGKLRSHYEDKIHTVVSRQGDDMPVYKLQPEDGVGRNRILHRNLLMPCNYLCHENEDPHHPTPLQQQQNKGKQQGMKQQETSLQNDPPQGDLSPGEDDLSSGEDDDYLEQYMRIVANQPPQPDTTELIHQSSEGDPDLKQNPTQ</sequence>
<evidence type="ECO:0000256" key="1">
    <source>
        <dbReference type="SAM" id="MobiDB-lite"/>
    </source>
</evidence>
<feature type="compositionally biased region" description="Acidic residues" evidence="1">
    <location>
        <begin position="171"/>
        <end position="185"/>
    </location>
</feature>
<evidence type="ECO:0008006" key="4">
    <source>
        <dbReference type="Google" id="ProtNLM"/>
    </source>
</evidence>
<proteinExistence type="predicted"/>
<feature type="compositionally biased region" description="Low complexity" evidence="1">
    <location>
        <begin position="142"/>
        <end position="156"/>
    </location>
</feature>
<dbReference type="OrthoDB" id="5990379at2759"/>
<feature type="compositionally biased region" description="Polar residues" evidence="1">
    <location>
        <begin position="200"/>
        <end position="210"/>
    </location>
</feature>
<gene>
    <name evidence="2" type="ORF">BSL78_00554</name>
</gene>